<dbReference type="GO" id="GO:0004518">
    <property type="term" value="F:nuclease activity"/>
    <property type="evidence" value="ECO:0007669"/>
    <property type="project" value="UniProtKB-KW"/>
</dbReference>
<dbReference type="AlphaFoldDB" id="A3IYS5"/>
<accession>A3IYS5</accession>
<evidence type="ECO:0000313" key="9">
    <source>
        <dbReference type="EMBL" id="EAZ88366.1"/>
    </source>
</evidence>
<dbReference type="CDD" id="cd18750">
    <property type="entry name" value="PIN_VapC4-5_FitB-like"/>
    <property type="match status" value="1"/>
</dbReference>
<dbReference type="PANTHER" id="PTHR33653">
    <property type="entry name" value="RIBONUCLEASE VAPC2"/>
    <property type="match status" value="1"/>
</dbReference>
<feature type="domain" description="PIN" evidence="8">
    <location>
        <begin position="2"/>
        <end position="122"/>
    </location>
</feature>
<evidence type="ECO:0000313" key="10">
    <source>
        <dbReference type="Proteomes" id="UP000003781"/>
    </source>
</evidence>
<keyword evidence="5" id="KW-0378">Hydrolase</keyword>
<dbReference type="InterPro" id="IPR050556">
    <property type="entry name" value="Type_II_TA_system_RNase"/>
</dbReference>
<organism evidence="9 10">
    <name type="scientific">Crocosphaera chwakensis CCY0110</name>
    <dbReference type="NCBI Taxonomy" id="391612"/>
    <lineage>
        <taxon>Bacteria</taxon>
        <taxon>Bacillati</taxon>
        <taxon>Cyanobacteriota</taxon>
        <taxon>Cyanophyceae</taxon>
        <taxon>Oscillatoriophycideae</taxon>
        <taxon>Chroococcales</taxon>
        <taxon>Aphanothecaceae</taxon>
        <taxon>Crocosphaera</taxon>
        <taxon>Crocosphaera chwakensis</taxon>
    </lineage>
</organism>
<dbReference type="InterPro" id="IPR002716">
    <property type="entry name" value="PIN_dom"/>
</dbReference>
<keyword evidence="10" id="KW-1185">Reference proteome</keyword>
<evidence type="ECO:0000256" key="1">
    <source>
        <dbReference type="ARBA" id="ARBA00001946"/>
    </source>
</evidence>
<evidence type="ECO:0000256" key="2">
    <source>
        <dbReference type="ARBA" id="ARBA00022649"/>
    </source>
</evidence>
<keyword evidence="4" id="KW-0479">Metal-binding</keyword>
<keyword evidence="6" id="KW-0460">Magnesium</keyword>
<dbReference type="PANTHER" id="PTHR33653:SF1">
    <property type="entry name" value="RIBONUCLEASE VAPC2"/>
    <property type="match status" value="1"/>
</dbReference>
<dbReference type="InterPro" id="IPR029060">
    <property type="entry name" value="PIN-like_dom_sf"/>
</dbReference>
<evidence type="ECO:0000256" key="7">
    <source>
        <dbReference type="ARBA" id="ARBA00038093"/>
    </source>
</evidence>
<comment type="caution">
    <text evidence="9">The sequence shown here is derived from an EMBL/GenBank/DDBJ whole genome shotgun (WGS) entry which is preliminary data.</text>
</comment>
<dbReference type="SUPFAM" id="SSF88723">
    <property type="entry name" value="PIN domain-like"/>
    <property type="match status" value="1"/>
</dbReference>
<evidence type="ECO:0000256" key="4">
    <source>
        <dbReference type="ARBA" id="ARBA00022723"/>
    </source>
</evidence>
<evidence type="ECO:0000256" key="3">
    <source>
        <dbReference type="ARBA" id="ARBA00022722"/>
    </source>
</evidence>
<comment type="cofactor">
    <cofactor evidence="1">
        <name>Mg(2+)</name>
        <dbReference type="ChEBI" id="CHEBI:18420"/>
    </cofactor>
</comment>
<proteinExistence type="inferred from homology"/>
<dbReference type="eggNOG" id="COG1487">
    <property type="taxonomic scope" value="Bacteria"/>
</dbReference>
<evidence type="ECO:0000259" key="8">
    <source>
        <dbReference type="Pfam" id="PF01850"/>
    </source>
</evidence>
<reference evidence="9 10" key="1">
    <citation type="submission" date="2007-03" db="EMBL/GenBank/DDBJ databases">
        <authorList>
            <person name="Stal L."/>
            <person name="Ferriera S."/>
            <person name="Johnson J."/>
            <person name="Kravitz S."/>
            <person name="Beeson K."/>
            <person name="Sutton G."/>
            <person name="Rogers Y.-H."/>
            <person name="Friedman R."/>
            <person name="Frazier M."/>
            <person name="Venter J.C."/>
        </authorList>
    </citation>
    <scope>NUCLEOTIDE SEQUENCE [LARGE SCALE GENOMIC DNA]</scope>
    <source>
        <strain evidence="9 10">CCY0110</strain>
    </source>
</reference>
<evidence type="ECO:0000256" key="6">
    <source>
        <dbReference type="ARBA" id="ARBA00022842"/>
    </source>
</evidence>
<keyword evidence="2" id="KW-1277">Toxin-antitoxin system</keyword>
<evidence type="ECO:0000256" key="5">
    <source>
        <dbReference type="ARBA" id="ARBA00022801"/>
    </source>
</evidence>
<comment type="similarity">
    <text evidence="7">Belongs to the PINc/VapC protein family.</text>
</comment>
<name>A3IYS5_9CHRO</name>
<dbReference type="EMBL" id="AAXW01000087">
    <property type="protein sequence ID" value="EAZ88366.1"/>
    <property type="molecule type" value="Genomic_DNA"/>
</dbReference>
<sequence>MYLLDTTTVSDYLRGNVEVLNKLKSISPQLIAISSITKFEIEYGLRKKPSLRKIYQPPLEAMYAQTKDIEFNTIVAIEAAKIRDELVKAGTPIGLADLLISAIARYHKLIIVTSNTKHFLKVQNLQLEDWKL</sequence>
<dbReference type="RefSeq" id="WP_008278541.1">
    <property type="nucleotide sequence ID" value="NZ_AAXW01000087.1"/>
</dbReference>
<dbReference type="GO" id="GO:0016787">
    <property type="term" value="F:hydrolase activity"/>
    <property type="evidence" value="ECO:0007669"/>
    <property type="project" value="UniProtKB-KW"/>
</dbReference>
<dbReference type="Pfam" id="PF01850">
    <property type="entry name" value="PIN"/>
    <property type="match status" value="1"/>
</dbReference>
<dbReference type="GO" id="GO:0046872">
    <property type="term" value="F:metal ion binding"/>
    <property type="evidence" value="ECO:0007669"/>
    <property type="project" value="UniProtKB-KW"/>
</dbReference>
<dbReference type="Proteomes" id="UP000003781">
    <property type="component" value="Unassembled WGS sequence"/>
</dbReference>
<protein>
    <recommendedName>
        <fullName evidence="8">PIN domain-containing protein</fullName>
    </recommendedName>
</protein>
<keyword evidence="3" id="KW-0540">Nuclease</keyword>
<dbReference type="Gene3D" id="3.40.50.1010">
    <property type="entry name" value="5'-nuclease"/>
    <property type="match status" value="1"/>
</dbReference>
<gene>
    <name evidence="9" type="ORF">CY0110_04338</name>
</gene>